<evidence type="ECO:0000259" key="2">
    <source>
        <dbReference type="Pfam" id="PF07715"/>
    </source>
</evidence>
<dbReference type="Proteomes" id="UP000198379">
    <property type="component" value="Unassembled WGS sequence"/>
</dbReference>
<dbReference type="InterPro" id="IPR011990">
    <property type="entry name" value="TPR-like_helical_dom_sf"/>
</dbReference>
<dbReference type="EMBL" id="FZNY01000003">
    <property type="protein sequence ID" value="SNR81129.1"/>
    <property type="molecule type" value="Genomic_DNA"/>
</dbReference>
<dbReference type="AlphaFoldDB" id="A0A238ZDF4"/>
<evidence type="ECO:0000313" key="3">
    <source>
        <dbReference type="EMBL" id="SNR81129.1"/>
    </source>
</evidence>
<dbReference type="Pfam" id="PF13715">
    <property type="entry name" value="CarbopepD_reg_2"/>
    <property type="match status" value="1"/>
</dbReference>
<organism evidence="3 4">
    <name type="scientific">Dokdonia pacifica</name>
    <dbReference type="NCBI Taxonomy" id="1627892"/>
    <lineage>
        <taxon>Bacteria</taxon>
        <taxon>Pseudomonadati</taxon>
        <taxon>Bacteroidota</taxon>
        <taxon>Flavobacteriia</taxon>
        <taxon>Flavobacteriales</taxon>
        <taxon>Flavobacteriaceae</taxon>
        <taxon>Dokdonia</taxon>
    </lineage>
</organism>
<dbReference type="Gene3D" id="2.170.130.10">
    <property type="entry name" value="TonB-dependent receptor, plug domain"/>
    <property type="match status" value="1"/>
</dbReference>
<dbReference type="SUPFAM" id="SSF56935">
    <property type="entry name" value="Porins"/>
    <property type="match status" value="1"/>
</dbReference>
<keyword evidence="1" id="KW-0732">Signal</keyword>
<reference evidence="3 4" key="1">
    <citation type="submission" date="2017-06" db="EMBL/GenBank/DDBJ databases">
        <authorList>
            <person name="Kim H.J."/>
            <person name="Triplett B.A."/>
        </authorList>
    </citation>
    <scope>NUCLEOTIDE SEQUENCE [LARGE SCALE GENOMIC DNA]</scope>
    <source>
        <strain evidence="3 4">DSM 25597</strain>
    </source>
</reference>
<dbReference type="InterPro" id="IPR037066">
    <property type="entry name" value="Plug_dom_sf"/>
</dbReference>
<dbReference type="RefSeq" id="WP_089371456.1">
    <property type="nucleotide sequence ID" value="NZ_BMEP01000001.1"/>
</dbReference>
<dbReference type="InterPro" id="IPR012910">
    <property type="entry name" value="Plug_dom"/>
</dbReference>
<dbReference type="OrthoDB" id="9768177at2"/>
<accession>A0A238ZDF4</accession>
<protein>
    <submittedName>
        <fullName evidence="3">CarboxypepD_reg-like domain-containing protein</fullName>
    </submittedName>
</protein>
<dbReference type="Gene3D" id="1.25.40.10">
    <property type="entry name" value="Tetratricopeptide repeat domain"/>
    <property type="match status" value="1"/>
</dbReference>
<evidence type="ECO:0000313" key="4">
    <source>
        <dbReference type="Proteomes" id="UP000198379"/>
    </source>
</evidence>
<gene>
    <name evidence="3" type="ORF">SAMN06265376_103124</name>
</gene>
<keyword evidence="4" id="KW-1185">Reference proteome</keyword>
<feature type="chain" id="PRO_5013212291" evidence="1">
    <location>
        <begin position="23"/>
        <end position="733"/>
    </location>
</feature>
<dbReference type="Pfam" id="PF07715">
    <property type="entry name" value="Plug"/>
    <property type="match status" value="1"/>
</dbReference>
<dbReference type="InterPro" id="IPR008969">
    <property type="entry name" value="CarboxyPept-like_regulatory"/>
</dbReference>
<feature type="signal peptide" evidence="1">
    <location>
        <begin position="1"/>
        <end position="22"/>
    </location>
</feature>
<evidence type="ECO:0000256" key="1">
    <source>
        <dbReference type="SAM" id="SignalP"/>
    </source>
</evidence>
<dbReference type="SUPFAM" id="SSF49464">
    <property type="entry name" value="Carboxypeptidase regulatory domain-like"/>
    <property type="match status" value="1"/>
</dbReference>
<sequence>MKNLIVVIAVLFAFAKAHTTQAQEKIIFYWDASLSMQDRNLDIELEHLDTFFEKHKEAAVHFVSFSSEIILEEDYTIVNGNWDALKAELQRTVYDGAVSFESLDFTLQTDRFIISTDGESISSELPEKASAPVHIITNNTNRSIMKLALNSVGSLTNTNKLARKKDRQPTVVTGVVIDNNSGGGQALEGAIIKIVGGDTETTTDSKGAYTIEAFPENVLEVSYVGKRSRRFRVGKQRTLNIIYSDQGDVLKEVVITSKVNEAVATEEKEVDLGQHKIQKKRLGYSVETITDKEISQIDTNVKQAVNGQFAGLEIANDAAQTRVDLSQFLGRHKNMTLLGDQTGLVVIDGVPQSKTDSGQFSGNTGSTGVTTNINPDNIASISYLKGLAATNRYGTLGKGGVILITTKSSLAGEVTKKDNTPQGTTATYADTAIEIESLPKTEYIAALQKHKTIDAAFEEYLIQRKTYGSTPSFYLNVADYFKGWNNIEMTTRVLSNVSEIAKNDATALRAMAFKMDEIGNKKKALEAYKYINKIRSLEIQSYRDLALSYAENGDVSNAFNIYQNIVEGKGNIAVNASGIEESLIKEYQNFIKKYKSAINVSTILPRFLKEPEKLKKRIVLEWNHQDAKFDLQIVNPQKRFFTWEHTDKAAAQRLSQEKRDGFQMEEFFLTEDDKGKWTFNIIYYGKITDDDGSPTYMKFTVYDEYGTPQESRDVKVVRLIDVNQPYTVLEVSL</sequence>
<dbReference type="Gene3D" id="2.60.40.1120">
    <property type="entry name" value="Carboxypeptidase-like, regulatory domain"/>
    <property type="match status" value="1"/>
</dbReference>
<name>A0A238ZDF4_9FLAO</name>
<feature type="domain" description="TonB-dependent receptor plug" evidence="2">
    <location>
        <begin position="279"/>
        <end position="401"/>
    </location>
</feature>
<dbReference type="SUPFAM" id="SSF48452">
    <property type="entry name" value="TPR-like"/>
    <property type="match status" value="1"/>
</dbReference>
<proteinExistence type="predicted"/>